<name>A0A9Q3UTK0_9FLAO</name>
<evidence type="ECO:0000313" key="1">
    <source>
        <dbReference type="EMBL" id="MBD3907104.1"/>
    </source>
</evidence>
<reference evidence="2" key="1">
    <citation type="submission" date="2021-11" db="EMBL/GenBank/DDBJ databases">
        <title>Description of novel Chryseobacterium species.</title>
        <authorList>
            <person name="Saticioglu I.B."/>
            <person name="Ay H."/>
            <person name="Altun S."/>
            <person name="Duman M."/>
        </authorList>
    </citation>
    <scope>NUCLEOTIDE SEQUENCE</scope>
    <source>
        <strain evidence="2">C-39</strain>
    </source>
</reference>
<evidence type="ECO:0000313" key="4">
    <source>
        <dbReference type="Proteomes" id="UP001107960"/>
    </source>
</evidence>
<evidence type="ECO:0000313" key="3">
    <source>
        <dbReference type="Proteomes" id="UP000603715"/>
    </source>
</evidence>
<reference evidence="3" key="2">
    <citation type="submission" date="2023-07" db="EMBL/GenBank/DDBJ databases">
        <title>Description of novel Chryseobacterium sp. strain C-2.</title>
        <authorList>
            <person name="Saticioglu I.B."/>
        </authorList>
    </citation>
    <scope>NUCLEOTIDE SEQUENCE [LARGE SCALE GENOMIC DNA]</scope>
    <source>
        <strain evidence="3">C-2</strain>
    </source>
</reference>
<comment type="caution">
    <text evidence="2">The sequence shown here is derived from an EMBL/GenBank/DDBJ whole genome shotgun (WGS) entry which is preliminary data.</text>
</comment>
<dbReference type="Proteomes" id="UP000603715">
    <property type="component" value="Unassembled WGS sequence"/>
</dbReference>
<organism evidence="2 4">
    <name type="scientific">Chryseobacterium muglaense</name>
    <dbReference type="NCBI Taxonomy" id="2893752"/>
    <lineage>
        <taxon>Bacteria</taxon>
        <taxon>Pseudomonadati</taxon>
        <taxon>Bacteroidota</taxon>
        <taxon>Flavobacteriia</taxon>
        <taxon>Flavobacteriales</taxon>
        <taxon>Weeksellaceae</taxon>
        <taxon>Chryseobacterium group</taxon>
        <taxon>Chryseobacterium</taxon>
    </lineage>
</organism>
<dbReference type="Proteomes" id="UP001107960">
    <property type="component" value="Unassembled WGS sequence"/>
</dbReference>
<dbReference type="EMBL" id="JAJJML010000001">
    <property type="protein sequence ID" value="MCC9033119.1"/>
    <property type="molecule type" value="Genomic_DNA"/>
</dbReference>
<dbReference type="EMBL" id="JACXXP010000052">
    <property type="protein sequence ID" value="MBD3907104.1"/>
    <property type="molecule type" value="Genomic_DNA"/>
</dbReference>
<protein>
    <submittedName>
        <fullName evidence="2">Uncharacterized protein</fullName>
    </submittedName>
</protein>
<gene>
    <name evidence="1" type="ORF">IEW27_21250</name>
    <name evidence="2" type="ORF">LNP80_02460</name>
</gene>
<accession>A0A9Q3UTK0</accession>
<dbReference type="AlphaFoldDB" id="A0A9Q3UTK0"/>
<reference evidence="1" key="3">
    <citation type="submission" date="2024-05" db="EMBL/GenBank/DDBJ databases">
        <title>Description of novel Chryseobacterium sp. strain C-2.</title>
        <authorList>
            <person name="Saticioglu I.B."/>
        </authorList>
    </citation>
    <scope>NUCLEOTIDE SEQUENCE</scope>
    <source>
        <strain evidence="1">C-2</strain>
    </source>
</reference>
<sequence length="174" mass="20388">MKKKKIDFEAEFWNGHTKHSCLTLIDAFFKMDYLSEVKGMLADVISYSTKPKVLLKSNPSLIFHFYLCMRSFLRASYVLQLNTKKWKLNDPAEFTSRLLQGSLSDEEYCDPFLVFRKAFKVFSLKDFDLFLTEIIYHSLGAHYDEPEVNIINPFIHLTKMLDAAQIRGIEKIKK</sequence>
<evidence type="ECO:0000313" key="2">
    <source>
        <dbReference type="EMBL" id="MCC9033119.1"/>
    </source>
</evidence>
<proteinExistence type="predicted"/>
<keyword evidence="3" id="KW-1185">Reference proteome</keyword>
<dbReference type="RefSeq" id="WP_191181458.1">
    <property type="nucleotide sequence ID" value="NZ_JACXXP010000052.1"/>
</dbReference>